<dbReference type="EMBL" id="MT141191">
    <property type="protein sequence ID" value="QJA55952.1"/>
    <property type="molecule type" value="Genomic_DNA"/>
</dbReference>
<reference evidence="1" key="1">
    <citation type="submission" date="2020-03" db="EMBL/GenBank/DDBJ databases">
        <title>The deep terrestrial virosphere.</title>
        <authorList>
            <person name="Holmfeldt K."/>
            <person name="Nilsson E."/>
            <person name="Simone D."/>
            <person name="Lopez-Fernandez M."/>
            <person name="Wu X."/>
            <person name="de Brujin I."/>
            <person name="Lundin D."/>
            <person name="Andersson A."/>
            <person name="Bertilsson S."/>
            <person name="Dopson M."/>
        </authorList>
    </citation>
    <scope>NUCLEOTIDE SEQUENCE</scope>
    <source>
        <strain evidence="1">MM415B01957</strain>
    </source>
</reference>
<organism evidence="1">
    <name type="scientific">viral metagenome</name>
    <dbReference type="NCBI Taxonomy" id="1070528"/>
    <lineage>
        <taxon>unclassified sequences</taxon>
        <taxon>metagenomes</taxon>
        <taxon>organismal metagenomes</taxon>
    </lineage>
</organism>
<evidence type="ECO:0000313" key="1">
    <source>
        <dbReference type="EMBL" id="QJA55952.1"/>
    </source>
</evidence>
<dbReference type="InterPro" id="IPR005564">
    <property type="entry name" value="Major_capsid_GpE"/>
</dbReference>
<accession>A0A6M3IHK4</accession>
<proteinExistence type="predicted"/>
<dbReference type="Gene3D" id="3.90.1690.10">
    <property type="entry name" value="phage-related protein like domain"/>
    <property type="match status" value="1"/>
</dbReference>
<dbReference type="AlphaFoldDB" id="A0A6M3IHK4"/>
<dbReference type="InterPro" id="IPR053738">
    <property type="entry name" value="Lambda_capsid_assembly"/>
</dbReference>
<dbReference type="Pfam" id="PF03864">
    <property type="entry name" value="Phage_cap_E"/>
    <property type="match status" value="1"/>
</dbReference>
<name>A0A6M3IHK4_9ZZZZ</name>
<sequence length="348" mass="38301">MTSPFGVAAHSAEAAYWKEKMYFDEEFLNNLRKEGTESEYLSAQARLARELAGLTNRSNRRKEWMFAQMMFAGSFTYSERTGTKITVDYDLPSTHLVTLGAAYKWSTGTSRDIIGDIISGKKIVKDDCGGDVDFALCNSTVLKYLARDPELLTLLSKSAFGSGDLFSGTKNSIVGVNPKVLGALLDIKNLVIYDEQYEVRAYLTAAVTASSTTTISVDNPADFAAGETLRFHDVSAGTYEDETISSVSAEGGTVTVSSAPATSYKAGEDYVSQTSYFVPDTKFAMFASNVDMQKIAEYKQAPYGLNRNYGITTDKHEEWDPEGVYIRVQDKGLPILYQRDAMYVLTVA</sequence>
<gene>
    <name evidence="1" type="ORF">MM415B01957_0005</name>
</gene>
<protein>
    <submittedName>
        <fullName evidence="1">Putative capsid protein</fullName>
    </submittedName>
</protein>